<accession>A0ABN1EMV4</accession>
<evidence type="ECO:0000259" key="2">
    <source>
        <dbReference type="Pfam" id="PF13229"/>
    </source>
</evidence>
<evidence type="ECO:0000313" key="4">
    <source>
        <dbReference type="Proteomes" id="UP001499951"/>
    </source>
</evidence>
<reference evidence="3 4" key="1">
    <citation type="journal article" date="2019" name="Int. J. Syst. Evol. Microbiol.">
        <title>The Global Catalogue of Microorganisms (GCM) 10K type strain sequencing project: providing services to taxonomists for standard genome sequencing and annotation.</title>
        <authorList>
            <consortium name="The Broad Institute Genomics Platform"/>
            <consortium name="The Broad Institute Genome Sequencing Center for Infectious Disease"/>
            <person name="Wu L."/>
            <person name="Ma J."/>
        </authorList>
    </citation>
    <scope>NUCLEOTIDE SEQUENCE [LARGE SCALE GENOMIC DNA]</scope>
    <source>
        <strain evidence="3 4">JCM 15089</strain>
    </source>
</reference>
<dbReference type="InterPro" id="IPR039448">
    <property type="entry name" value="Beta_helix"/>
</dbReference>
<name>A0ABN1EMV4_9PROT</name>
<comment type="caution">
    <text evidence="3">The sequence shown here is derived from an EMBL/GenBank/DDBJ whole genome shotgun (WGS) entry which is preliminary data.</text>
</comment>
<dbReference type="SUPFAM" id="SSF51126">
    <property type="entry name" value="Pectin lyase-like"/>
    <property type="match status" value="1"/>
</dbReference>
<protein>
    <recommendedName>
        <fullName evidence="2">Right handed beta helix domain-containing protein</fullName>
    </recommendedName>
</protein>
<dbReference type="Pfam" id="PF13229">
    <property type="entry name" value="Beta_helix"/>
    <property type="match status" value="2"/>
</dbReference>
<dbReference type="Proteomes" id="UP001499951">
    <property type="component" value="Unassembled WGS sequence"/>
</dbReference>
<dbReference type="RefSeq" id="WP_166929476.1">
    <property type="nucleotide sequence ID" value="NZ_BAAADD010000004.1"/>
</dbReference>
<dbReference type="Gene3D" id="2.160.20.10">
    <property type="entry name" value="Single-stranded right-handed beta-helix, Pectin lyase-like"/>
    <property type="match status" value="1"/>
</dbReference>
<feature type="domain" description="Right handed beta helix" evidence="2">
    <location>
        <begin position="78"/>
        <end position="154"/>
    </location>
</feature>
<feature type="chain" id="PRO_5047355242" description="Right handed beta helix domain-containing protein" evidence="1">
    <location>
        <begin position="19"/>
        <end position="303"/>
    </location>
</feature>
<feature type="domain" description="Right handed beta helix" evidence="2">
    <location>
        <begin position="161"/>
        <end position="292"/>
    </location>
</feature>
<keyword evidence="1" id="KW-0732">Signal</keyword>
<dbReference type="SMART" id="SM00710">
    <property type="entry name" value="PbH1"/>
    <property type="match status" value="5"/>
</dbReference>
<gene>
    <name evidence="3" type="ORF">GCM10008942_18490</name>
</gene>
<dbReference type="InterPro" id="IPR012334">
    <property type="entry name" value="Pectin_lyas_fold"/>
</dbReference>
<sequence>MRFPNVWIFAFLMQGAAAATLTVGPGQPYALPSQAIAAAKPGDTIHILPGTYRDCAAWRTDNLTIEGEDGAVLSEAICQGAGILVVNAPRATLRGLTFEGASIPEGNGSGVRANGLFLTVDRCTFRNNQDGILAANNPDATLLVRRSTFDGNGACLPDKGCAHGIYAGFVNLFRVENSRFVNTQVGHHIKSRARRTEIIGNTIEDGPRGTSSYLVDLPNGGSLTMTGNTLEKSARSQNPTAAVSIGEEGGKRKPGEIVISGNTFVNHGRPTVFVHNAGKDSARLSDNAIKGPVRALNGLGSAD</sequence>
<keyword evidence="4" id="KW-1185">Reference proteome</keyword>
<dbReference type="InterPro" id="IPR011050">
    <property type="entry name" value="Pectin_lyase_fold/virulence"/>
</dbReference>
<feature type="signal peptide" evidence="1">
    <location>
        <begin position="1"/>
        <end position="18"/>
    </location>
</feature>
<evidence type="ECO:0000256" key="1">
    <source>
        <dbReference type="SAM" id="SignalP"/>
    </source>
</evidence>
<organism evidence="3 4">
    <name type="scientific">Rhizomicrobium electricum</name>
    <dbReference type="NCBI Taxonomy" id="480070"/>
    <lineage>
        <taxon>Bacteria</taxon>
        <taxon>Pseudomonadati</taxon>
        <taxon>Pseudomonadota</taxon>
        <taxon>Alphaproteobacteria</taxon>
        <taxon>Micropepsales</taxon>
        <taxon>Micropepsaceae</taxon>
        <taxon>Rhizomicrobium</taxon>
    </lineage>
</organism>
<evidence type="ECO:0000313" key="3">
    <source>
        <dbReference type="EMBL" id="GAA0570014.1"/>
    </source>
</evidence>
<dbReference type="EMBL" id="BAAADD010000004">
    <property type="protein sequence ID" value="GAA0570014.1"/>
    <property type="molecule type" value="Genomic_DNA"/>
</dbReference>
<dbReference type="InterPro" id="IPR006626">
    <property type="entry name" value="PbH1"/>
</dbReference>
<proteinExistence type="predicted"/>